<accession>A0AAW0CZT7</accession>
<protein>
    <submittedName>
        <fullName evidence="1">Uncharacterized protein</fullName>
    </submittedName>
</protein>
<comment type="caution">
    <text evidence="1">The sequence shown here is derived from an EMBL/GenBank/DDBJ whole genome shotgun (WGS) entry which is preliminary data.</text>
</comment>
<dbReference type="Proteomes" id="UP001362999">
    <property type="component" value="Unassembled WGS sequence"/>
</dbReference>
<keyword evidence="2" id="KW-1185">Reference proteome</keyword>
<reference evidence="1 2" key="1">
    <citation type="journal article" date="2024" name="J Genomics">
        <title>Draft genome sequencing and assembly of Favolaschia claudopus CIRM-BRFM 2984 isolated from oak limbs.</title>
        <authorList>
            <person name="Navarro D."/>
            <person name="Drula E."/>
            <person name="Chaduli D."/>
            <person name="Cazenave R."/>
            <person name="Ahrendt S."/>
            <person name="Wang J."/>
            <person name="Lipzen A."/>
            <person name="Daum C."/>
            <person name="Barry K."/>
            <person name="Grigoriev I.V."/>
            <person name="Favel A."/>
            <person name="Rosso M.N."/>
            <person name="Martin F."/>
        </authorList>
    </citation>
    <scope>NUCLEOTIDE SEQUENCE [LARGE SCALE GENOMIC DNA]</scope>
    <source>
        <strain evidence="1 2">CIRM-BRFM 2984</strain>
    </source>
</reference>
<dbReference type="AlphaFoldDB" id="A0AAW0CZT7"/>
<proteinExistence type="predicted"/>
<name>A0AAW0CZT7_9AGAR</name>
<evidence type="ECO:0000313" key="2">
    <source>
        <dbReference type="Proteomes" id="UP001362999"/>
    </source>
</evidence>
<gene>
    <name evidence="1" type="ORF">R3P38DRAFT_2878283</name>
</gene>
<sequence length="62" mass="6784">MQNGMMALQAVFVDEPRLIGQATYIGQFLGFLGRTIGLGIAEPVFASELAKKLLVMHRMCPC</sequence>
<dbReference type="EMBL" id="JAWWNJ010000011">
    <property type="protein sequence ID" value="KAK7044349.1"/>
    <property type="molecule type" value="Genomic_DNA"/>
</dbReference>
<evidence type="ECO:0000313" key="1">
    <source>
        <dbReference type="EMBL" id="KAK7044349.1"/>
    </source>
</evidence>
<organism evidence="1 2">
    <name type="scientific">Favolaschia claudopus</name>
    <dbReference type="NCBI Taxonomy" id="2862362"/>
    <lineage>
        <taxon>Eukaryota</taxon>
        <taxon>Fungi</taxon>
        <taxon>Dikarya</taxon>
        <taxon>Basidiomycota</taxon>
        <taxon>Agaricomycotina</taxon>
        <taxon>Agaricomycetes</taxon>
        <taxon>Agaricomycetidae</taxon>
        <taxon>Agaricales</taxon>
        <taxon>Marasmiineae</taxon>
        <taxon>Mycenaceae</taxon>
        <taxon>Favolaschia</taxon>
    </lineage>
</organism>